<keyword evidence="1" id="KW-1133">Transmembrane helix</keyword>
<sequence length="102" mass="11025">VLFNRSAGWIGWKPSNCGPNARVTGPYNISSSLISLCELTEPVPDVAVSIKAAQWTLCVISIVAAAVLIYLLAPCIKVYLIRPLPRTQQISLSQTSLVEEEA</sequence>
<feature type="non-terminal residue" evidence="2">
    <location>
        <position position="1"/>
    </location>
</feature>
<evidence type="ECO:0000313" key="2">
    <source>
        <dbReference type="EMBL" id="OWR48256.1"/>
    </source>
</evidence>
<dbReference type="AlphaFoldDB" id="A0A212F3E6"/>
<gene>
    <name evidence="2" type="ORF">KGM_209223B</name>
</gene>
<dbReference type="InParanoid" id="A0A212F3E6"/>
<evidence type="ECO:0000256" key="1">
    <source>
        <dbReference type="SAM" id="Phobius"/>
    </source>
</evidence>
<dbReference type="KEGG" id="dpl:KGM_209223B"/>
<comment type="caution">
    <text evidence="2">The sequence shown here is derived from an EMBL/GenBank/DDBJ whole genome shotgun (WGS) entry which is preliminary data.</text>
</comment>
<proteinExistence type="predicted"/>
<name>A0A212F3E6_DANPL</name>
<feature type="transmembrane region" description="Helical" evidence="1">
    <location>
        <begin position="52"/>
        <end position="73"/>
    </location>
</feature>
<keyword evidence="1" id="KW-0472">Membrane</keyword>
<reference evidence="2 3" key="1">
    <citation type="journal article" date="2011" name="Cell">
        <title>The monarch butterfly genome yields insights into long-distance migration.</title>
        <authorList>
            <person name="Zhan S."/>
            <person name="Merlin C."/>
            <person name="Boore J.L."/>
            <person name="Reppert S.M."/>
        </authorList>
    </citation>
    <scope>NUCLEOTIDE SEQUENCE [LARGE SCALE GENOMIC DNA]</scope>
    <source>
        <strain evidence="2">F-2</strain>
    </source>
</reference>
<dbReference type="EMBL" id="AGBW02010574">
    <property type="protein sequence ID" value="OWR48256.1"/>
    <property type="molecule type" value="Genomic_DNA"/>
</dbReference>
<protein>
    <submittedName>
        <fullName evidence="2">Uncharacterized protein</fullName>
    </submittedName>
</protein>
<keyword evidence="1" id="KW-0812">Transmembrane</keyword>
<dbReference type="STRING" id="278856.A0A212F3E6"/>
<evidence type="ECO:0000313" key="3">
    <source>
        <dbReference type="Proteomes" id="UP000007151"/>
    </source>
</evidence>
<organism evidence="2 3">
    <name type="scientific">Danaus plexippus plexippus</name>
    <dbReference type="NCBI Taxonomy" id="278856"/>
    <lineage>
        <taxon>Eukaryota</taxon>
        <taxon>Metazoa</taxon>
        <taxon>Ecdysozoa</taxon>
        <taxon>Arthropoda</taxon>
        <taxon>Hexapoda</taxon>
        <taxon>Insecta</taxon>
        <taxon>Pterygota</taxon>
        <taxon>Neoptera</taxon>
        <taxon>Endopterygota</taxon>
        <taxon>Lepidoptera</taxon>
        <taxon>Glossata</taxon>
        <taxon>Ditrysia</taxon>
        <taxon>Papilionoidea</taxon>
        <taxon>Nymphalidae</taxon>
        <taxon>Danainae</taxon>
        <taxon>Danaini</taxon>
        <taxon>Danaina</taxon>
        <taxon>Danaus</taxon>
        <taxon>Danaus</taxon>
    </lineage>
</organism>
<keyword evidence="3" id="KW-1185">Reference proteome</keyword>
<dbReference type="Proteomes" id="UP000007151">
    <property type="component" value="Unassembled WGS sequence"/>
</dbReference>
<accession>A0A212F3E6</accession>